<comment type="caution">
    <text evidence="2">The sequence shown here is derived from an EMBL/GenBank/DDBJ whole genome shotgun (WGS) entry which is preliminary data.</text>
</comment>
<dbReference type="GeneID" id="77343416"/>
<evidence type="ECO:0000313" key="3">
    <source>
        <dbReference type="Proteomes" id="UP000423756"/>
    </source>
</evidence>
<dbReference type="RefSeq" id="WP_137409152.1">
    <property type="nucleotide sequence ID" value="NZ_AP025466.1"/>
</dbReference>
<feature type="signal peptide" evidence="1">
    <location>
        <begin position="1"/>
        <end position="21"/>
    </location>
</feature>
<evidence type="ECO:0000313" key="2">
    <source>
        <dbReference type="EMBL" id="KAB0465158.1"/>
    </source>
</evidence>
<evidence type="ECO:0000256" key="1">
    <source>
        <dbReference type="SAM" id="SignalP"/>
    </source>
</evidence>
<feature type="chain" id="PRO_5031367596" description="Secreted protein" evidence="1">
    <location>
        <begin position="22"/>
        <end position="106"/>
    </location>
</feature>
<protein>
    <recommendedName>
        <fullName evidence="4">Secreted protein</fullName>
    </recommendedName>
</protein>
<gene>
    <name evidence="2" type="ORF">F7Q91_24410</name>
</gene>
<dbReference type="EMBL" id="VZPX01000094">
    <property type="protein sequence ID" value="KAB0465158.1"/>
    <property type="molecule type" value="Genomic_DNA"/>
</dbReference>
<dbReference type="AlphaFoldDB" id="A0A7V7NPF2"/>
<dbReference type="Proteomes" id="UP000423756">
    <property type="component" value="Unassembled WGS sequence"/>
</dbReference>
<keyword evidence="1" id="KW-0732">Signal</keyword>
<evidence type="ECO:0008006" key="4">
    <source>
        <dbReference type="Google" id="ProtNLM"/>
    </source>
</evidence>
<proteinExistence type="predicted"/>
<sequence length="106" mass="11599">MKKVLLALTFALSVTSFNSSAAFGLSDLKQDKICHFANGDEANAKCKDGDVAMWTPNSFGNEQLPILYISLFCDFEAPITHTVGGVSCIFTTKRRAQWSDFGITVK</sequence>
<name>A0A7V7NPF2_9VIBR</name>
<reference evidence="2 3" key="1">
    <citation type="submission" date="2019-09" db="EMBL/GenBank/DDBJ databases">
        <title>Draft genome sequences of 48 bacterial type strains from the CCUG.</title>
        <authorList>
            <person name="Tunovic T."/>
            <person name="Pineiro-Iglesias B."/>
            <person name="Unosson C."/>
            <person name="Inganas E."/>
            <person name="Ohlen M."/>
            <person name="Cardew S."/>
            <person name="Jensie-Markopoulos S."/>
            <person name="Salva-Serra F."/>
            <person name="Jaen-Luchoro D."/>
            <person name="Karlsson R."/>
            <person name="Svensson-Stadler L."/>
            <person name="Chun J."/>
            <person name="Moore E."/>
        </authorList>
    </citation>
    <scope>NUCLEOTIDE SEQUENCE [LARGE SCALE GENOMIC DNA]</scope>
    <source>
        <strain evidence="2 3">CCUG 48643</strain>
    </source>
</reference>
<organism evidence="2 3">
    <name type="scientific">Vibrio chagasii</name>
    <dbReference type="NCBI Taxonomy" id="170679"/>
    <lineage>
        <taxon>Bacteria</taxon>
        <taxon>Pseudomonadati</taxon>
        <taxon>Pseudomonadota</taxon>
        <taxon>Gammaproteobacteria</taxon>
        <taxon>Vibrionales</taxon>
        <taxon>Vibrionaceae</taxon>
        <taxon>Vibrio</taxon>
    </lineage>
</organism>
<accession>A0A7V7NPF2</accession>